<sequence>MEGKNRNNIHIGAEVRIVLKKDQRSGKLTEGIVEKILTSSPNHPHGIKVRLESGDVGRVKEIL</sequence>
<organism evidence="1 2">
    <name type="scientific">Brumimicrobium aurantiacum</name>
    <dbReference type="NCBI Taxonomy" id="1737063"/>
    <lineage>
        <taxon>Bacteria</taxon>
        <taxon>Pseudomonadati</taxon>
        <taxon>Bacteroidota</taxon>
        <taxon>Flavobacteriia</taxon>
        <taxon>Flavobacteriales</taxon>
        <taxon>Crocinitomicaceae</taxon>
        <taxon>Brumimicrobium</taxon>
    </lineage>
</organism>
<dbReference type="EMBL" id="QURB01000005">
    <property type="protein sequence ID" value="RFC54201.1"/>
    <property type="molecule type" value="Genomic_DNA"/>
</dbReference>
<comment type="caution">
    <text evidence="1">The sequence shown here is derived from an EMBL/GenBank/DDBJ whole genome shotgun (WGS) entry which is preliminary data.</text>
</comment>
<dbReference type="InterPro" id="IPR019240">
    <property type="entry name" value="DUF2196"/>
</dbReference>
<dbReference type="Pfam" id="PF09962">
    <property type="entry name" value="DUF2196"/>
    <property type="match status" value="1"/>
</dbReference>
<proteinExistence type="predicted"/>
<evidence type="ECO:0000313" key="1">
    <source>
        <dbReference type="EMBL" id="RFC54201.1"/>
    </source>
</evidence>
<keyword evidence="2" id="KW-1185">Reference proteome</keyword>
<name>A0A3E1EXA7_9FLAO</name>
<dbReference type="OrthoDB" id="9804519at2"/>
<dbReference type="Proteomes" id="UP000257127">
    <property type="component" value="Unassembled WGS sequence"/>
</dbReference>
<dbReference type="AlphaFoldDB" id="A0A3E1EXA7"/>
<evidence type="ECO:0000313" key="2">
    <source>
        <dbReference type="Proteomes" id="UP000257127"/>
    </source>
</evidence>
<dbReference type="PANTHER" id="PTHR40069">
    <property type="entry name" value="YWBE PROTEIN"/>
    <property type="match status" value="1"/>
</dbReference>
<dbReference type="NCBIfam" id="TIGR03833">
    <property type="entry name" value="YwbE family protein"/>
    <property type="match status" value="1"/>
</dbReference>
<reference evidence="1 2" key="1">
    <citation type="submission" date="2018-08" db="EMBL/GenBank/DDBJ databases">
        <title>The draft genome squence of Brumimicrobium sp. N62.</title>
        <authorList>
            <person name="Du Z.-J."/>
            <person name="Luo H.-R."/>
        </authorList>
    </citation>
    <scope>NUCLEOTIDE SEQUENCE [LARGE SCALE GENOMIC DNA]</scope>
    <source>
        <strain evidence="1 2">N62</strain>
    </source>
</reference>
<dbReference type="RefSeq" id="WP_116881041.1">
    <property type="nucleotide sequence ID" value="NZ_QURB01000005.1"/>
</dbReference>
<dbReference type="PANTHER" id="PTHR40069:SF1">
    <property type="entry name" value="YWBE PROTEIN"/>
    <property type="match status" value="1"/>
</dbReference>
<protein>
    <submittedName>
        <fullName evidence="1">YwbE family protein</fullName>
    </submittedName>
</protein>
<gene>
    <name evidence="1" type="ORF">DXU93_09450</name>
</gene>
<accession>A0A3E1EXA7</accession>